<gene>
    <name evidence="2" type="ORF">HMPREF0216_02386</name>
</gene>
<dbReference type="AlphaFoldDB" id="L1QCW6"/>
<comment type="caution">
    <text evidence="2">The sequence shown here is derived from an EMBL/GenBank/DDBJ whole genome shotgun (WGS) entry which is preliminary data.</text>
</comment>
<proteinExistence type="predicted"/>
<dbReference type="Proteomes" id="UP000010420">
    <property type="component" value="Unassembled WGS sequence"/>
</dbReference>
<dbReference type="Pfam" id="PF09643">
    <property type="entry name" value="YopX"/>
    <property type="match status" value="1"/>
</dbReference>
<dbReference type="PATRIC" id="fig|545697.3.peg.2350"/>
<dbReference type="InterPro" id="IPR019096">
    <property type="entry name" value="YopX_protein"/>
</dbReference>
<feature type="domain" description="YopX protein" evidence="1">
    <location>
        <begin position="19"/>
        <end position="138"/>
    </location>
</feature>
<keyword evidence="3" id="KW-1185">Reference proteome</keyword>
<evidence type="ECO:0000259" key="1">
    <source>
        <dbReference type="Pfam" id="PF09643"/>
    </source>
</evidence>
<accession>L1QCW6</accession>
<protein>
    <recommendedName>
        <fullName evidence="1">YopX protein domain-containing protein</fullName>
    </recommendedName>
</protein>
<dbReference type="SUPFAM" id="SSF159006">
    <property type="entry name" value="YopX-like"/>
    <property type="match status" value="1"/>
</dbReference>
<dbReference type="InterPro" id="IPR023385">
    <property type="entry name" value="YopX-like_C"/>
</dbReference>
<evidence type="ECO:0000313" key="2">
    <source>
        <dbReference type="EMBL" id="EKY25804.1"/>
    </source>
</evidence>
<name>L1QCW6_9CLOT</name>
<dbReference type="HOGENOM" id="CLU_107462_3_1_9"/>
<reference evidence="2 3" key="1">
    <citation type="submission" date="2012-05" db="EMBL/GenBank/DDBJ databases">
        <authorList>
            <person name="Weinstock G."/>
            <person name="Sodergren E."/>
            <person name="Lobos E.A."/>
            <person name="Fulton L."/>
            <person name="Fulton R."/>
            <person name="Courtney L."/>
            <person name="Fronick C."/>
            <person name="O'Laughlin M."/>
            <person name="Godfrey J."/>
            <person name="Wilson R.M."/>
            <person name="Miner T."/>
            <person name="Farmer C."/>
            <person name="Delehaunty K."/>
            <person name="Cordes M."/>
            <person name="Minx P."/>
            <person name="Tomlinson C."/>
            <person name="Chen J."/>
            <person name="Wollam A."/>
            <person name="Pepin K.H."/>
            <person name="Bhonagiri V."/>
            <person name="Zhang X."/>
            <person name="Suruliraj S."/>
            <person name="Warren W."/>
            <person name="Mitreva M."/>
            <person name="Mardis E.R."/>
            <person name="Wilson R.K."/>
        </authorList>
    </citation>
    <scope>NUCLEOTIDE SEQUENCE [LARGE SCALE GENOMIC DNA]</scope>
    <source>
        <strain evidence="2 3">DSM 1785</strain>
    </source>
</reference>
<dbReference type="OrthoDB" id="1809393at2"/>
<dbReference type="eggNOG" id="ENOG5032M58">
    <property type="taxonomic scope" value="Bacteria"/>
</dbReference>
<organism evidence="2 3">
    <name type="scientific">Clostridium celatum DSM 1785</name>
    <dbReference type="NCBI Taxonomy" id="545697"/>
    <lineage>
        <taxon>Bacteria</taxon>
        <taxon>Bacillati</taxon>
        <taxon>Bacillota</taxon>
        <taxon>Clostridia</taxon>
        <taxon>Eubacteriales</taxon>
        <taxon>Clostridiaceae</taxon>
        <taxon>Clostridium</taxon>
    </lineage>
</organism>
<dbReference type="Gene3D" id="2.30.30.290">
    <property type="entry name" value="YopX-like domains"/>
    <property type="match status" value="1"/>
</dbReference>
<dbReference type="EMBL" id="AMEZ01000064">
    <property type="protein sequence ID" value="EKY25804.1"/>
    <property type="molecule type" value="Genomic_DNA"/>
</dbReference>
<evidence type="ECO:0000313" key="3">
    <source>
        <dbReference type="Proteomes" id="UP000010420"/>
    </source>
</evidence>
<sequence length="153" mass="17597">MDIKINFKIYNKILNKCFSVTRIDYIDKQIYYLNKDKNEEAIVSFDDSILLLPTGIHDASGREIFQGDVISYQENSFTYKKTAEVIYENGCFFTKQILPKNIALTAQKENLDLDNFKDLLYLSTLSTTKPVKIIGNIFSYKPSKNSGKIKITV</sequence>
<dbReference type="RefSeq" id="WP_005214190.1">
    <property type="nucleotide sequence ID" value="NZ_KB291655.1"/>
</dbReference>